<dbReference type="InterPro" id="IPR013108">
    <property type="entry name" value="Amidohydro_3"/>
</dbReference>
<dbReference type="AlphaFoldDB" id="A0A1I4E5H7"/>
<dbReference type="Gene3D" id="3.20.20.140">
    <property type="entry name" value="Metal-dependent hydrolases"/>
    <property type="match status" value="1"/>
</dbReference>
<dbReference type="RefSeq" id="WP_170846732.1">
    <property type="nucleotide sequence ID" value="NZ_FOSZ01000004.1"/>
</dbReference>
<dbReference type="SUPFAM" id="SSF51338">
    <property type="entry name" value="Composite domain of metallo-dependent hydrolases"/>
    <property type="match status" value="1"/>
</dbReference>
<keyword evidence="4" id="KW-1185">Reference proteome</keyword>
<dbReference type="Gene3D" id="2.30.40.10">
    <property type="entry name" value="Urease, subunit C, domain 1"/>
    <property type="match status" value="1"/>
</dbReference>
<name>A0A1I4E5H7_9RHOB</name>
<dbReference type="InterPro" id="IPR033932">
    <property type="entry name" value="YtcJ-like"/>
</dbReference>
<dbReference type="Proteomes" id="UP000198851">
    <property type="component" value="Unassembled WGS sequence"/>
</dbReference>
<gene>
    <name evidence="3" type="ORF">SAMN04488036_1044</name>
</gene>
<feature type="signal peptide" evidence="1">
    <location>
        <begin position="1"/>
        <end position="24"/>
    </location>
</feature>
<dbReference type="EMBL" id="FOSZ01000004">
    <property type="protein sequence ID" value="SFL00523.1"/>
    <property type="molecule type" value="Genomic_DNA"/>
</dbReference>
<dbReference type="Gene3D" id="3.10.310.70">
    <property type="match status" value="1"/>
</dbReference>
<evidence type="ECO:0000313" key="4">
    <source>
        <dbReference type="Proteomes" id="UP000198851"/>
    </source>
</evidence>
<dbReference type="PANTHER" id="PTHR22642">
    <property type="entry name" value="IMIDAZOLONEPROPIONASE"/>
    <property type="match status" value="1"/>
</dbReference>
<dbReference type="PANTHER" id="PTHR22642:SF2">
    <property type="entry name" value="PROTEIN LONG AFTER FAR-RED 3"/>
    <property type="match status" value="1"/>
</dbReference>
<dbReference type="InterPro" id="IPR032466">
    <property type="entry name" value="Metal_Hydrolase"/>
</dbReference>
<reference evidence="4" key="1">
    <citation type="submission" date="2016-10" db="EMBL/GenBank/DDBJ databases">
        <authorList>
            <person name="Varghese N."/>
            <person name="Submissions S."/>
        </authorList>
    </citation>
    <scope>NUCLEOTIDE SEQUENCE [LARGE SCALE GENOMIC DNA]</scope>
    <source>
        <strain evidence="4">DSM 28453</strain>
    </source>
</reference>
<protein>
    <recommendedName>
        <fullName evidence="2">Amidohydrolase 3 domain-containing protein</fullName>
    </recommendedName>
</protein>
<dbReference type="GO" id="GO:0016810">
    <property type="term" value="F:hydrolase activity, acting on carbon-nitrogen (but not peptide) bonds"/>
    <property type="evidence" value="ECO:0007669"/>
    <property type="project" value="InterPro"/>
</dbReference>
<evidence type="ECO:0000313" key="3">
    <source>
        <dbReference type="EMBL" id="SFL00523.1"/>
    </source>
</evidence>
<proteinExistence type="predicted"/>
<dbReference type="SUPFAM" id="SSF51556">
    <property type="entry name" value="Metallo-dependent hydrolases"/>
    <property type="match status" value="1"/>
</dbReference>
<evidence type="ECO:0000259" key="2">
    <source>
        <dbReference type="Pfam" id="PF07969"/>
    </source>
</evidence>
<dbReference type="InterPro" id="IPR011059">
    <property type="entry name" value="Metal-dep_hydrolase_composite"/>
</dbReference>
<feature type="domain" description="Amidohydrolase 3" evidence="2">
    <location>
        <begin position="71"/>
        <end position="560"/>
    </location>
</feature>
<sequence>MSLSKAKLFTAASVLALSSSAALAEQTLYFNGSIWTANDAAPTAEAVVVDGDIITFVGAEADARAAAPEAKVVDLNGQMLMPGFHDVHIHSDWVGEALALKCDLAGKGTPEDVAAVIKACDAELPEGEWLIGVGWALGAFENASPSLEFIDSILPDRPFYGVAEDGHNAWVNSKALELAGITKDTPDPENGWILHTEDGEIQGTFREYAMFLFDDVLPTYDAGDYGKAYRAFMQAVNSKGITTVVDAWGTQDKLDHVNEVIASGDATVRFNFAMYLDPGYSGDLSEYRDWYSTGDEWIQVDQIKLWMDGVFEAQTAATEENYIGHNHNGELFYEEAKLKEWFPALEAMGYQMHMHTIGERAVGQALDMLEHSRDVRGAEVNNLPFLIHNYSIKPEDYARIKAADATVNMTMLWRQNNDSMVYLNKPAVTKEVYESFMPLAEVIDAGIRAAGGSDAPVGQYNPLSSIKVAVTGEVVPYFEGGYFWEDQETWPGKLVALEDMLKLYTINAAVAEGNDAWVGSLEVGKKADMIVLESNLFEIDPMDIYDTEVTKTIVDGKVVFERKGSL</sequence>
<feature type="chain" id="PRO_5011653114" description="Amidohydrolase 3 domain-containing protein" evidence="1">
    <location>
        <begin position="25"/>
        <end position="566"/>
    </location>
</feature>
<dbReference type="CDD" id="cd01300">
    <property type="entry name" value="YtcJ_like"/>
    <property type="match status" value="1"/>
</dbReference>
<accession>A0A1I4E5H7</accession>
<dbReference type="STRING" id="1280847.SAMN04488036_1044"/>
<organism evidence="3 4">
    <name type="scientific">Shimia haliotis</name>
    <dbReference type="NCBI Taxonomy" id="1280847"/>
    <lineage>
        <taxon>Bacteria</taxon>
        <taxon>Pseudomonadati</taxon>
        <taxon>Pseudomonadota</taxon>
        <taxon>Alphaproteobacteria</taxon>
        <taxon>Rhodobacterales</taxon>
        <taxon>Roseobacteraceae</taxon>
    </lineage>
</organism>
<keyword evidence="1" id="KW-0732">Signal</keyword>
<evidence type="ECO:0000256" key="1">
    <source>
        <dbReference type="SAM" id="SignalP"/>
    </source>
</evidence>
<dbReference type="Pfam" id="PF07969">
    <property type="entry name" value="Amidohydro_3"/>
    <property type="match status" value="1"/>
</dbReference>